<comment type="caution">
    <text evidence="5">The sequence shown here is derived from an EMBL/GenBank/DDBJ whole genome shotgun (WGS) entry which is preliminary data.</text>
</comment>
<dbReference type="CDD" id="cd16393">
    <property type="entry name" value="SPO0J_N"/>
    <property type="match status" value="1"/>
</dbReference>
<dbReference type="GO" id="GO:0005694">
    <property type="term" value="C:chromosome"/>
    <property type="evidence" value="ECO:0007669"/>
    <property type="project" value="TreeGrafter"/>
</dbReference>
<dbReference type="Gene3D" id="1.10.10.2830">
    <property type="match status" value="1"/>
</dbReference>
<dbReference type="AlphaFoldDB" id="A0A1G1X644"/>
<dbReference type="FunFam" id="1.10.10.2830:FF:000001">
    <property type="entry name" value="Chromosome partitioning protein ParB"/>
    <property type="match status" value="1"/>
</dbReference>
<dbReference type="Pfam" id="PF17762">
    <property type="entry name" value="HTH_ParB"/>
    <property type="match status" value="1"/>
</dbReference>
<dbReference type="InterPro" id="IPR004437">
    <property type="entry name" value="ParB/RepB/Spo0J"/>
</dbReference>
<dbReference type="SUPFAM" id="SSF110849">
    <property type="entry name" value="ParB/Sulfiredoxin"/>
    <property type="match status" value="1"/>
</dbReference>
<dbReference type="Proteomes" id="UP000177941">
    <property type="component" value="Unassembled WGS sequence"/>
</dbReference>
<keyword evidence="2" id="KW-0159">Chromosome partition</keyword>
<dbReference type="PANTHER" id="PTHR33375">
    <property type="entry name" value="CHROMOSOME-PARTITIONING PROTEIN PARB-RELATED"/>
    <property type="match status" value="1"/>
</dbReference>
<evidence type="ECO:0000256" key="2">
    <source>
        <dbReference type="ARBA" id="ARBA00022829"/>
    </source>
</evidence>
<dbReference type="GO" id="GO:0003677">
    <property type="term" value="F:DNA binding"/>
    <property type="evidence" value="ECO:0007669"/>
    <property type="project" value="UniProtKB-KW"/>
</dbReference>
<accession>A0A1G1X644</accession>
<name>A0A1G1X644_9BACT</name>
<keyword evidence="3" id="KW-0238">DNA-binding</keyword>
<dbReference type="InterPro" id="IPR003115">
    <property type="entry name" value="ParB_N"/>
</dbReference>
<evidence type="ECO:0000313" key="5">
    <source>
        <dbReference type="EMBL" id="OGY35443.1"/>
    </source>
</evidence>
<gene>
    <name evidence="5" type="ORF">A3E36_01830</name>
</gene>
<dbReference type="NCBIfam" id="TIGR00180">
    <property type="entry name" value="parB_part"/>
    <property type="match status" value="1"/>
</dbReference>
<proteinExistence type="inferred from homology"/>
<dbReference type="SMART" id="SM00470">
    <property type="entry name" value="ParB"/>
    <property type="match status" value="1"/>
</dbReference>
<dbReference type="GO" id="GO:0007059">
    <property type="term" value="P:chromosome segregation"/>
    <property type="evidence" value="ECO:0007669"/>
    <property type="project" value="UniProtKB-KW"/>
</dbReference>
<feature type="domain" description="ParB-like N-terminal" evidence="4">
    <location>
        <begin position="31"/>
        <end position="123"/>
    </location>
</feature>
<organism evidence="5 6">
    <name type="scientific">Candidatus Andersenbacteria bacterium RIFCSPHIGHO2_12_FULL_45_11b</name>
    <dbReference type="NCBI Taxonomy" id="1797282"/>
    <lineage>
        <taxon>Bacteria</taxon>
        <taxon>Candidatus Anderseniibacteriota</taxon>
    </lineage>
</organism>
<sequence length="310" mass="35777">MEEEETSVPDALATEALKYDGIWDRHEEQIRHVPIGDITINPLQPRRSFDESELKDLQESIAKNGILQPLVVRRLDDNKFELIAGERRLRSAKALKWDKVPCVIRKDVQSDQSRLVFALIENIQRENLNPIEEALAYKQLNEDYGLTHEEIGERVGKSRVGVTNIVRVLQLPADIQRGLIEGKITMGHAKAILMIPDPEKQIRFYHHLVDEGLTVRKAEMRARRIQRTMVTGVSTPRNRLKDRHPLSLKYTPMIEERFGYLAHIKYEEDKKAFEVVLRATNDQELEELVGRLLGTRSLPPSDLDRDVIED</sequence>
<evidence type="ECO:0000313" key="6">
    <source>
        <dbReference type="Proteomes" id="UP000177941"/>
    </source>
</evidence>
<reference evidence="5 6" key="1">
    <citation type="journal article" date="2016" name="Nat. Commun.">
        <title>Thousands of microbial genomes shed light on interconnected biogeochemical processes in an aquifer system.</title>
        <authorList>
            <person name="Anantharaman K."/>
            <person name="Brown C.T."/>
            <person name="Hug L.A."/>
            <person name="Sharon I."/>
            <person name="Castelle C.J."/>
            <person name="Probst A.J."/>
            <person name="Thomas B.C."/>
            <person name="Singh A."/>
            <person name="Wilkins M.J."/>
            <person name="Karaoz U."/>
            <person name="Brodie E.L."/>
            <person name="Williams K.H."/>
            <person name="Hubbard S.S."/>
            <person name="Banfield J.F."/>
        </authorList>
    </citation>
    <scope>NUCLEOTIDE SEQUENCE [LARGE SCALE GENOMIC DNA]</scope>
</reference>
<comment type="similarity">
    <text evidence="1">Belongs to the ParB family.</text>
</comment>
<dbReference type="PANTHER" id="PTHR33375:SF1">
    <property type="entry name" value="CHROMOSOME-PARTITIONING PROTEIN PARB-RELATED"/>
    <property type="match status" value="1"/>
</dbReference>
<evidence type="ECO:0000256" key="3">
    <source>
        <dbReference type="ARBA" id="ARBA00023125"/>
    </source>
</evidence>
<dbReference type="Pfam" id="PF02195">
    <property type="entry name" value="ParB_N"/>
    <property type="match status" value="1"/>
</dbReference>
<dbReference type="InterPro" id="IPR050336">
    <property type="entry name" value="Chromosome_partition/occlusion"/>
</dbReference>
<dbReference type="InterPro" id="IPR041468">
    <property type="entry name" value="HTH_ParB/Spo0J"/>
</dbReference>
<dbReference type="EMBL" id="MHHS01000050">
    <property type="protein sequence ID" value="OGY35443.1"/>
    <property type="molecule type" value="Genomic_DNA"/>
</dbReference>
<dbReference type="FunFam" id="3.90.1530.30:FF:000001">
    <property type="entry name" value="Chromosome partitioning protein ParB"/>
    <property type="match status" value="1"/>
</dbReference>
<dbReference type="Gene3D" id="3.90.1530.30">
    <property type="match status" value="1"/>
</dbReference>
<protein>
    <recommendedName>
        <fullName evidence="4">ParB-like N-terminal domain-containing protein</fullName>
    </recommendedName>
</protein>
<evidence type="ECO:0000259" key="4">
    <source>
        <dbReference type="SMART" id="SM00470"/>
    </source>
</evidence>
<evidence type="ECO:0000256" key="1">
    <source>
        <dbReference type="ARBA" id="ARBA00006295"/>
    </source>
</evidence>
<dbReference type="InterPro" id="IPR036086">
    <property type="entry name" value="ParB/Sulfiredoxin_sf"/>
</dbReference>
<dbReference type="SUPFAM" id="SSF109709">
    <property type="entry name" value="KorB DNA-binding domain-like"/>
    <property type="match status" value="1"/>
</dbReference>